<evidence type="ECO:0000313" key="3">
    <source>
        <dbReference type="Proteomes" id="UP001589535"/>
    </source>
</evidence>
<feature type="region of interest" description="Disordered" evidence="1">
    <location>
        <begin position="1"/>
        <end position="23"/>
    </location>
</feature>
<dbReference type="Proteomes" id="UP001589535">
    <property type="component" value="Unassembled WGS sequence"/>
</dbReference>
<gene>
    <name evidence="2" type="ORF">ACFFTO_43585</name>
</gene>
<comment type="caution">
    <text evidence="2">The sequence shown here is derived from an EMBL/GenBank/DDBJ whole genome shotgun (WGS) entry which is preliminary data.</text>
</comment>
<evidence type="ECO:0000256" key="1">
    <source>
        <dbReference type="SAM" id="MobiDB-lite"/>
    </source>
</evidence>
<protein>
    <submittedName>
        <fullName evidence="2">Uncharacterized protein</fullName>
    </submittedName>
</protein>
<dbReference type="RefSeq" id="WP_378207570.1">
    <property type="nucleotide sequence ID" value="NZ_JBHMBK010000070.1"/>
</dbReference>
<sequence>MLDEQPDGPAPQSVAELTADPAWTVTRTGTRGQWLTAERVVQQDGHRRVVGLTPIRPGTVAVMLWSDGDVVEHARGSEADACTTAHRWVAKLLADGQL</sequence>
<accession>A0ABV5UM36</accession>
<name>A0ABV5UM36_9PSEU</name>
<organism evidence="2 3">
    <name type="scientific">Amycolatopsis plumensis</name>
    <dbReference type="NCBI Taxonomy" id="236508"/>
    <lineage>
        <taxon>Bacteria</taxon>
        <taxon>Bacillati</taxon>
        <taxon>Actinomycetota</taxon>
        <taxon>Actinomycetes</taxon>
        <taxon>Pseudonocardiales</taxon>
        <taxon>Pseudonocardiaceae</taxon>
        <taxon>Amycolatopsis</taxon>
    </lineage>
</organism>
<reference evidence="2 3" key="1">
    <citation type="submission" date="2024-09" db="EMBL/GenBank/DDBJ databases">
        <authorList>
            <person name="Sun Q."/>
            <person name="Mori K."/>
        </authorList>
    </citation>
    <scope>NUCLEOTIDE SEQUENCE [LARGE SCALE GENOMIC DNA]</scope>
    <source>
        <strain evidence="2 3">JCM 13852</strain>
    </source>
</reference>
<evidence type="ECO:0000313" key="2">
    <source>
        <dbReference type="EMBL" id="MFB9691098.1"/>
    </source>
</evidence>
<dbReference type="EMBL" id="JBHMBK010000070">
    <property type="protein sequence ID" value="MFB9691098.1"/>
    <property type="molecule type" value="Genomic_DNA"/>
</dbReference>
<proteinExistence type="predicted"/>
<keyword evidence="3" id="KW-1185">Reference proteome</keyword>